<dbReference type="CTD" id="6757689"/>
<dbReference type="InParanoid" id="B3S872"/>
<organism evidence="1 2">
    <name type="scientific">Trichoplax adhaerens</name>
    <name type="common">Trichoplax reptans</name>
    <dbReference type="NCBI Taxonomy" id="10228"/>
    <lineage>
        <taxon>Eukaryota</taxon>
        <taxon>Metazoa</taxon>
        <taxon>Placozoa</taxon>
        <taxon>Uniplacotomia</taxon>
        <taxon>Trichoplacea</taxon>
        <taxon>Trichoplacidae</taxon>
        <taxon>Trichoplax</taxon>
    </lineage>
</organism>
<gene>
    <name evidence="1" type="ORF">TRIADDRAFT_60432</name>
</gene>
<dbReference type="AlphaFoldDB" id="B3S872"/>
<reference evidence="1 2" key="1">
    <citation type="journal article" date="2008" name="Nature">
        <title>The Trichoplax genome and the nature of placozoans.</title>
        <authorList>
            <person name="Srivastava M."/>
            <person name="Begovic E."/>
            <person name="Chapman J."/>
            <person name="Putnam N.H."/>
            <person name="Hellsten U."/>
            <person name="Kawashima T."/>
            <person name="Kuo A."/>
            <person name="Mitros T."/>
            <person name="Salamov A."/>
            <person name="Carpenter M.L."/>
            <person name="Signorovitch A.Y."/>
            <person name="Moreno M.A."/>
            <person name="Kamm K."/>
            <person name="Grimwood J."/>
            <person name="Schmutz J."/>
            <person name="Shapiro H."/>
            <person name="Grigoriev I.V."/>
            <person name="Buss L.W."/>
            <person name="Schierwater B."/>
            <person name="Dellaporta S.L."/>
            <person name="Rokhsar D.S."/>
        </authorList>
    </citation>
    <scope>NUCLEOTIDE SEQUENCE [LARGE SCALE GENOMIC DNA]</scope>
    <source>
        <strain evidence="1 2">Grell-BS-1999</strain>
    </source>
</reference>
<evidence type="ECO:0000313" key="1">
    <source>
        <dbReference type="EMBL" id="EDV21052.1"/>
    </source>
</evidence>
<dbReference type="OrthoDB" id="10028873at2759"/>
<dbReference type="GeneID" id="6757689"/>
<dbReference type="HOGENOM" id="CLU_1733832_0_0_1"/>
<protein>
    <submittedName>
        <fullName evidence="1">Uncharacterized protein</fullName>
    </submittedName>
</protein>
<accession>B3S872</accession>
<dbReference type="EMBL" id="DS985255">
    <property type="protein sequence ID" value="EDV21052.1"/>
    <property type="molecule type" value="Genomic_DNA"/>
</dbReference>
<name>B3S872_TRIAD</name>
<dbReference type="Proteomes" id="UP000009022">
    <property type="component" value="Unassembled WGS sequence"/>
</dbReference>
<evidence type="ECO:0000313" key="2">
    <source>
        <dbReference type="Proteomes" id="UP000009022"/>
    </source>
</evidence>
<proteinExistence type="predicted"/>
<dbReference type="KEGG" id="tad:TRIADDRAFT_60432"/>
<sequence length="151" mass="17775">MYVYLKDGQHLRYISRVSLADGCYPCVHNVLHEHKELVEPAIWFKVLVLDSICIDCSKRMFYWTTGHIGKHDLRLWTTEYGDMEFYDYDDDFDELFLLARKLLTEKNAIADKDLAETQQERRDQNVHLMALNTNHCVQTRRLLGHSASHDG</sequence>
<keyword evidence="2" id="KW-1185">Reference proteome</keyword>
<dbReference type="RefSeq" id="XP_002116382.1">
    <property type="nucleotide sequence ID" value="XM_002116346.1"/>
</dbReference>